<accession>A0ABT6MVU0</accession>
<dbReference type="PANTHER" id="PTHR47690">
    <property type="entry name" value="GLUCOKINASE"/>
    <property type="match status" value="1"/>
</dbReference>
<dbReference type="PANTHER" id="PTHR47690:SF1">
    <property type="entry name" value="GLUCOKINASE"/>
    <property type="match status" value="1"/>
</dbReference>
<name>A0ABT6MVU0_9GAMM</name>
<dbReference type="GO" id="GO:0004340">
    <property type="term" value="F:glucokinase activity"/>
    <property type="evidence" value="ECO:0007669"/>
    <property type="project" value="UniProtKB-EC"/>
</dbReference>
<evidence type="ECO:0000256" key="1">
    <source>
        <dbReference type="ARBA" id="ARBA00022679"/>
    </source>
</evidence>
<dbReference type="Gene3D" id="3.30.420.40">
    <property type="match status" value="1"/>
</dbReference>
<keyword evidence="3" id="KW-0418">Kinase</keyword>
<dbReference type="Proteomes" id="UP001160550">
    <property type="component" value="Unassembled WGS sequence"/>
</dbReference>
<evidence type="ECO:0000313" key="6">
    <source>
        <dbReference type="EMBL" id="MDH7454599.1"/>
    </source>
</evidence>
<keyword evidence="1 6" id="KW-0808">Transferase</keyword>
<dbReference type="Pfam" id="PF02685">
    <property type="entry name" value="Glucokinase"/>
    <property type="match status" value="1"/>
</dbReference>
<organism evidence="6 7">
    <name type="scientific">Luteimonas composti</name>
    <dbReference type="NCBI Taxonomy" id="398257"/>
    <lineage>
        <taxon>Bacteria</taxon>
        <taxon>Pseudomonadati</taxon>
        <taxon>Pseudomonadota</taxon>
        <taxon>Gammaproteobacteria</taxon>
        <taxon>Lysobacterales</taxon>
        <taxon>Lysobacteraceae</taxon>
        <taxon>Luteimonas</taxon>
    </lineage>
</organism>
<comment type="caution">
    <text evidence="6">The sequence shown here is derived from an EMBL/GenBank/DDBJ whole genome shotgun (WGS) entry which is preliminary data.</text>
</comment>
<reference evidence="6" key="2">
    <citation type="submission" date="2023-04" db="EMBL/GenBank/DDBJ databases">
        <authorList>
            <person name="Sun J.-Q."/>
        </authorList>
    </citation>
    <scope>NUCLEOTIDE SEQUENCE</scope>
    <source>
        <strain evidence="6">CC-YY355</strain>
    </source>
</reference>
<proteinExistence type="inferred from homology"/>
<dbReference type="InterPro" id="IPR050201">
    <property type="entry name" value="Bacterial_glucokinase"/>
</dbReference>
<dbReference type="InterPro" id="IPR043129">
    <property type="entry name" value="ATPase_NBD"/>
</dbReference>
<evidence type="ECO:0000313" key="7">
    <source>
        <dbReference type="Proteomes" id="UP001160550"/>
    </source>
</evidence>
<dbReference type="SUPFAM" id="SSF53067">
    <property type="entry name" value="Actin-like ATPase domain"/>
    <property type="match status" value="1"/>
</dbReference>
<dbReference type="EMBL" id="JARYGX010000030">
    <property type="protein sequence ID" value="MDH7454599.1"/>
    <property type="molecule type" value="Genomic_DNA"/>
</dbReference>
<comment type="similarity">
    <text evidence="5">Belongs to the bacterial glucokinase family.</text>
</comment>
<protein>
    <submittedName>
        <fullName evidence="6">Glucokinase</fullName>
        <ecNumber evidence="6">2.7.1.2</ecNumber>
    </submittedName>
</protein>
<gene>
    <name evidence="6" type="ORF">QF205_16195</name>
</gene>
<dbReference type="InterPro" id="IPR003836">
    <property type="entry name" value="Glucokinase"/>
</dbReference>
<dbReference type="NCBIfam" id="NF009073">
    <property type="entry name" value="PRK12408.1"/>
    <property type="match status" value="1"/>
</dbReference>
<evidence type="ECO:0000256" key="3">
    <source>
        <dbReference type="ARBA" id="ARBA00022777"/>
    </source>
</evidence>
<dbReference type="Gene3D" id="3.40.367.20">
    <property type="match status" value="1"/>
</dbReference>
<evidence type="ECO:0000256" key="5">
    <source>
        <dbReference type="RuleBase" id="RU004046"/>
    </source>
</evidence>
<keyword evidence="7" id="KW-1185">Reference proteome</keyword>
<reference evidence="6" key="1">
    <citation type="journal article" date="2007" name="Int. J. Syst. Evol. Microbiol.">
        <title>Luteimonas composti sp. nov., a moderately thermophilic bacterium isolated from food waste.</title>
        <authorList>
            <person name="Young C.C."/>
            <person name="Kampfer P."/>
            <person name="Chen W.M."/>
            <person name="Yen W.S."/>
            <person name="Arun A.B."/>
            <person name="Lai W.A."/>
            <person name="Shen F.T."/>
            <person name="Rekha P.D."/>
            <person name="Lin K.Y."/>
            <person name="Chou J.H."/>
        </authorList>
    </citation>
    <scope>NUCLEOTIDE SEQUENCE</scope>
    <source>
        <strain evidence="6">CC-YY355</strain>
    </source>
</reference>
<evidence type="ECO:0000256" key="2">
    <source>
        <dbReference type="ARBA" id="ARBA00022741"/>
    </source>
</evidence>
<dbReference type="EC" id="2.7.1.2" evidence="6"/>
<sequence length="341" mass="35884">MPTSPAAPVGAGLLLAADVGGTHVRLGLVDLHAPDTVRHYRKYACADHAGLREVLEAYFHDVEEAVGIRRVVVASAGHLRGDGSLLSVNLPWPVMPSRIRDALGLDELLVVNDFEALAHAGAATDRHALLRLSGPEVAMPGPVLVVGPGTGLGAAVRIPGRDGQVHVLATEAGQAALTASTDLEMAVLREFMREQRHVPNEHALSGPGLLRLHHALARTRGVAPTQASPDAISGAAEDDALAHDTLDLFCGLLGSAVGDMVLLYGAHGGVQLAGGILPQIRDFLARSSFVPRFLDKGPMRESLLHVPVTLVEHGQLGVVGAASWYLGRHRDPTHRMDAPPT</sequence>
<dbReference type="CDD" id="cd24008">
    <property type="entry name" value="ASKHA_NBD_GLK"/>
    <property type="match status" value="1"/>
</dbReference>
<keyword evidence="2" id="KW-0547">Nucleotide-binding</keyword>
<keyword evidence="4" id="KW-0067">ATP-binding</keyword>
<evidence type="ECO:0000256" key="4">
    <source>
        <dbReference type="ARBA" id="ARBA00022840"/>
    </source>
</evidence>